<evidence type="ECO:0000313" key="2">
    <source>
        <dbReference type="Proteomes" id="UP001152795"/>
    </source>
</evidence>
<reference evidence="1" key="1">
    <citation type="submission" date="2020-04" db="EMBL/GenBank/DDBJ databases">
        <authorList>
            <person name="Alioto T."/>
            <person name="Alioto T."/>
            <person name="Gomez Garrido J."/>
        </authorList>
    </citation>
    <scope>NUCLEOTIDE SEQUENCE</scope>
    <source>
        <strain evidence="1">A484AB</strain>
    </source>
</reference>
<dbReference type="Proteomes" id="UP001152795">
    <property type="component" value="Unassembled WGS sequence"/>
</dbReference>
<gene>
    <name evidence="1" type="ORF">PACLA_8A088684</name>
</gene>
<dbReference type="SUPFAM" id="SSF50370">
    <property type="entry name" value="Ricin B-like lectins"/>
    <property type="match status" value="1"/>
</dbReference>
<accession>A0A6S7LR99</accession>
<organism evidence="1 2">
    <name type="scientific">Paramuricea clavata</name>
    <name type="common">Red gorgonian</name>
    <name type="synonym">Violescent sea-whip</name>
    <dbReference type="NCBI Taxonomy" id="317549"/>
    <lineage>
        <taxon>Eukaryota</taxon>
        <taxon>Metazoa</taxon>
        <taxon>Cnidaria</taxon>
        <taxon>Anthozoa</taxon>
        <taxon>Octocorallia</taxon>
        <taxon>Malacalcyonacea</taxon>
        <taxon>Plexauridae</taxon>
        <taxon>Paramuricea</taxon>
    </lineage>
</organism>
<protein>
    <submittedName>
        <fullName evidence="1">Uncharacterized protein</fullName>
    </submittedName>
</protein>
<dbReference type="PROSITE" id="PS50231">
    <property type="entry name" value="RICIN_B_LECTIN"/>
    <property type="match status" value="1"/>
</dbReference>
<evidence type="ECO:0000313" key="1">
    <source>
        <dbReference type="EMBL" id="CAB4041423.1"/>
    </source>
</evidence>
<dbReference type="Gene3D" id="2.80.10.50">
    <property type="match status" value="1"/>
</dbReference>
<name>A0A6S7LR99_PARCT</name>
<dbReference type="InterPro" id="IPR035992">
    <property type="entry name" value="Ricin_B-like_lectins"/>
</dbReference>
<comment type="caution">
    <text evidence="1">The sequence shown here is derived from an EMBL/GenBank/DDBJ whole genome shotgun (WGS) entry which is preliminary data.</text>
</comment>
<keyword evidence="2" id="KW-1185">Reference proteome</keyword>
<dbReference type="AlphaFoldDB" id="A0A6S7LR99"/>
<proteinExistence type="predicted"/>
<dbReference type="OrthoDB" id="6119243at2759"/>
<feature type="non-terminal residue" evidence="1">
    <location>
        <position position="1"/>
    </location>
</feature>
<dbReference type="InterPro" id="IPR000772">
    <property type="entry name" value="Ricin_B_lectin"/>
</dbReference>
<dbReference type="Pfam" id="PF00652">
    <property type="entry name" value="Ricin_B_lectin"/>
    <property type="match status" value="1"/>
</dbReference>
<sequence>MCFDTLGKRDDHPLGLYMCHGQGGNQYFTLNSKGEVKSEDNCLDYNGYDLYLRECDNLGQNQKWEYK</sequence>
<dbReference type="EMBL" id="CACRXK020028294">
    <property type="protein sequence ID" value="CAB4041423.1"/>
    <property type="molecule type" value="Genomic_DNA"/>
</dbReference>